<comment type="caution">
    <text evidence="1">The sequence shown here is derived from an EMBL/GenBank/DDBJ whole genome shotgun (WGS) entry which is preliminary data.</text>
</comment>
<name>A0A158EG30_9BURK</name>
<protein>
    <submittedName>
        <fullName evidence="1">Uncharacterized protein</fullName>
    </submittedName>
</protein>
<organism evidence="1 2">
    <name type="scientific">Caballeronia calidae</name>
    <dbReference type="NCBI Taxonomy" id="1777139"/>
    <lineage>
        <taxon>Bacteria</taxon>
        <taxon>Pseudomonadati</taxon>
        <taxon>Pseudomonadota</taxon>
        <taxon>Betaproteobacteria</taxon>
        <taxon>Burkholderiales</taxon>
        <taxon>Burkholderiaceae</taxon>
        <taxon>Caballeronia</taxon>
    </lineage>
</organism>
<reference evidence="1" key="1">
    <citation type="submission" date="2016-01" db="EMBL/GenBank/DDBJ databases">
        <authorList>
            <person name="Peeters C."/>
        </authorList>
    </citation>
    <scope>NUCLEOTIDE SEQUENCE</scope>
    <source>
        <strain evidence="1">LMG 29321</strain>
    </source>
</reference>
<dbReference type="AlphaFoldDB" id="A0A158EG30"/>
<dbReference type="EMBL" id="FCOX02000092">
    <property type="protein sequence ID" value="SAL05839.1"/>
    <property type="molecule type" value="Genomic_DNA"/>
</dbReference>
<proteinExistence type="predicted"/>
<evidence type="ECO:0000313" key="2">
    <source>
        <dbReference type="Proteomes" id="UP000071859"/>
    </source>
</evidence>
<gene>
    <name evidence="1" type="ORF">AWB78_07730</name>
</gene>
<sequence length="46" mass="5328">MRSQRGDVDFFPNMRGMPETFISGFKFFCLGSQVRFSISETFISLI</sequence>
<evidence type="ECO:0000313" key="1">
    <source>
        <dbReference type="EMBL" id="SAL05839.1"/>
    </source>
</evidence>
<dbReference type="Proteomes" id="UP000071859">
    <property type="component" value="Unassembled WGS sequence"/>
</dbReference>
<keyword evidence="2" id="KW-1185">Reference proteome</keyword>
<accession>A0A158EG30</accession>